<evidence type="ECO:0000313" key="2">
    <source>
        <dbReference type="Proteomes" id="UP000447434"/>
    </source>
</evidence>
<dbReference type="EMBL" id="WOCE01000012">
    <property type="protein sequence ID" value="KAE9602378.1"/>
    <property type="molecule type" value="Genomic_DNA"/>
</dbReference>
<comment type="caution">
    <text evidence="1">The sequence shown here is derived from an EMBL/GenBank/DDBJ whole genome shotgun (WGS) entry which is preliminary data.</text>
</comment>
<proteinExistence type="predicted"/>
<sequence>MNSSIARYPSLTLRNMKLSFHTYLRLEQELLRLEKVYQKMIKLKSLLCSIGLKRLVKTQLVTLQ</sequence>
<organism evidence="1 2">
    <name type="scientific">Lupinus albus</name>
    <name type="common">White lupine</name>
    <name type="synonym">Lupinus termis</name>
    <dbReference type="NCBI Taxonomy" id="3870"/>
    <lineage>
        <taxon>Eukaryota</taxon>
        <taxon>Viridiplantae</taxon>
        <taxon>Streptophyta</taxon>
        <taxon>Embryophyta</taxon>
        <taxon>Tracheophyta</taxon>
        <taxon>Spermatophyta</taxon>
        <taxon>Magnoliopsida</taxon>
        <taxon>eudicotyledons</taxon>
        <taxon>Gunneridae</taxon>
        <taxon>Pentapetalae</taxon>
        <taxon>rosids</taxon>
        <taxon>fabids</taxon>
        <taxon>Fabales</taxon>
        <taxon>Fabaceae</taxon>
        <taxon>Papilionoideae</taxon>
        <taxon>50 kb inversion clade</taxon>
        <taxon>genistoids sensu lato</taxon>
        <taxon>core genistoids</taxon>
        <taxon>Genisteae</taxon>
        <taxon>Lupinus</taxon>
    </lineage>
</organism>
<name>A0A6A4PLH1_LUPAL</name>
<accession>A0A6A4PLH1</accession>
<protein>
    <submittedName>
        <fullName evidence="1">Uncharacterized protein</fullName>
    </submittedName>
</protein>
<evidence type="ECO:0000313" key="1">
    <source>
        <dbReference type="EMBL" id="KAE9602378.1"/>
    </source>
</evidence>
<dbReference type="Proteomes" id="UP000447434">
    <property type="component" value="Chromosome 12"/>
</dbReference>
<keyword evidence="2" id="KW-1185">Reference proteome</keyword>
<reference evidence="2" key="1">
    <citation type="journal article" date="2020" name="Nat. Commun.">
        <title>Genome sequence of the cluster root forming white lupin.</title>
        <authorList>
            <person name="Hufnagel B."/>
            <person name="Marques A."/>
            <person name="Soriano A."/>
            <person name="Marques L."/>
            <person name="Divol F."/>
            <person name="Doumas P."/>
            <person name="Sallet E."/>
            <person name="Mancinotti D."/>
            <person name="Carrere S."/>
            <person name="Marande W."/>
            <person name="Arribat S."/>
            <person name="Keller J."/>
            <person name="Huneau C."/>
            <person name="Blein T."/>
            <person name="Aime D."/>
            <person name="Laguerre M."/>
            <person name="Taylor J."/>
            <person name="Schubert V."/>
            <person name="Nelson M."/>
            <person name="Geu-Flores F."/>
            <person name="Crespi M."/>
            <person name="Gallardo-Guerrero K."/>
            <person name="Delaux P.-M."/>
            <person name="Salse J."/>
            <person name="Berges H."/>
            <person name="Guyot R."/>
            <person name="Gouzy J."/>
            <person name="Peret B."/>
        </authorList>
    </citation>
    <scope>NUCLEOTIDE SEQUENCE [LARGE SCALE GENOMIC DNA]</scope>
    <source>
        <strain evidence="2">cv. Amiga</strain>
    </source>
</reference>
<gene>
    <name evidence="1" type="ORF">Lalb_Chr12g0198951</name>
</gene>
<dbReference type="AlphaFoldDB" id="A0A6A4PLH1"/>